<dbReference type="InterPro" id="IPR036388">
    <property type="entry name" value="WH-like_DNA-bd_sf"/>
</dbReference>
<dbReference type="EMBL" id="MCGG01000015">
    <property type="protein sequence ID" value="OEJ68276.1"/>
    <property type="molecule type" value="Genomic_DNA"/>
</dbReference>
<dbReference type="Proteomes" id="UP000095347">
    <property type="component" value="Unassembled WGS sequence"/>
</dbReference>
<protein>
    <recommendedName>
        <fullName evidence="3">DUF1153 domain-containing protein</fullName>
    </recommendedName>
</protein>
<organism evidence="1 2">
    <name type="scientific">Magnetovibrio blakemorei</name>
    <dbReference type="NCBI Taxonomy" id="28181"/>
    <lineage>
        <taxon>Bacteria</taxon>
        <taxon>Pseudomonadati</taxon>
        <taxon>Pseudomonadota</taxon>
        <taxon>Alphaproteobacteria</taxon>
        <taxon>Rhodospirillales</taxon>
        <taxon>Magnetovibrionaceae</taxon>
        <taxon>Magnetovibrio</taxon>
    </lineage>
</organism>
<gene>
    <name evidence="1" type="ORF">BEN30_06610</name>
</gene>
<evidence type="ECO:0000313" key="2">
    <source>
        <dbReference type="Proteomes" id="UP000095347"/>
    </source>
</evidence>
<dbReference type="Gene3D" id="1.10.10.10">
    <property type="entry name" value="Winged helix-like DNA-binding domain superfamily/Winged helix DNA-binding domain"/>
    <property type="match status" value="1"/>
</dbReference>
<dbReference type="STRING" id="28181.BEN30_06610"/>
<accession>A0A1E5Q9P9</accession>
<evidence type="ECO:0000313" key="1">
    <source>
        <dbReference type="EMBL" id="OEJ68276.1"/>
    </source>
</evidence>
<dbReference type="AlphaFoldDB" id="A0A1E5Q9P9"/>
<dbReference type="SUPFAM" id="SSF48295">
    <property type="entry name" value="TrpR-like"/>
    <property type="match status" value="1"/>
</dbReference>
<sequence>MTEHKKIAPDHSFQSTMTLEDLPPADTVRWVTARKAVVVNAVRSGLISLEDACRRYALSVEEFVGWQTLLDQHGVSALRVTRVHQFRKTR</sequence>
<dbReference type="InterPro" id="IPR009534">
    <property type="entry name" value="DUF1153"/>
</dbReference>
<dbReference type="InterPro" id="IPR010921">
    <property type="entry name" value="Trp_repressor/repl_initiator"/>
</dbReference>
<dbReference type="RefSeq" id="WP_069957270.1">
    <property type="nucleotide sequence ID" value="NZ_MCGG01000015.1"/>
</dbReference>
<dbReference type="GO" id="GO:0043565">
    <property type="term" value="F:sequence-specific DNA binding"/>
    <property type="evidence" value="ECO:0007669"/>
    <property type="project" value="InterPro"/>
</dbReference>
<keyword evidence="2" id="KW-1185">Reference proteome</keyword>
<name>A0A1E5Q9P9_9PROT</name>
<dbReference type="Pfam" id="PF06627">
    <property type="entry name" value="DUF1153"/>
    <property type="match status" value="1"/>
</dbReference>
<evidence type="ECO:0008006" key="3">
    <source>
        <dbReference type="Google" id="ProtNLM"/>
    </source>
</evidence>
<reference evidence="2" key="1">
    <citation type="submission" date="2016-07" db="EMBL/GenBank/DDBJ databases">
        <authorList>
            <person name="Florea S."/>
            <person name="Webb J.S."/>
            <person name="Jaromczyk J."/>
            <person name="Schardl C.L."/>
        </authorList>
    </citation>
    <scope>NUCLEOTIDE SEQUENCE [LARGE SCALE GENOMIC DNA]</scope>
    <source>
        <strain evidence="2">MV-1</strain>
    </source>
</reference>
<comment type="caution">
    <text evidence="1">The sequence shown here is derived from an EMBL/GenBank/DDBJ whole genome shotgun (WGS) entry which is preliminary data.</text>
</comment>
<proteinExistence type="predicted"/>